<dbReference type="Gene3D" id="2.70.70.10">
    <property type="entry name" value="Glucose Permease (Domain IIA)"/>
    <property type="match status" value="1"/>
</dbReference>
<dbReference type="RefSeq" id="WP_166936541.1">
    <property type="nucleotide sequence ID" value="NZ_BAAADD010000007.1"/>
</dbReference>
<dbReference type="InterPro" id="IPR016047">
    <property type="entry name" value="M23ase_b-sheet_dom"/>
</dbReference>
<comment type="caution">
    <text evidence="4">The sequence shown here is derived from an EMBL/GenBank/DDBJ whole genome shotgun (WGS) entry which is preliminary data.</text>
</comment>
<reference evidence="4 5" key="1">
    <citation type="journal article" date="2019" name="Int. J. Syst. Evol. Microbiol.">
        <title>The Global Catalogue of Microorganisms (GCM) 10K type strain sequencing project: providing services to taxonomists for standard genome sequencing and annotation.</title>
        <authorList>
            <consortium name="The Broad Institute Genomics Platform"/>
            <consortium name="The Broad Institute Genome Sequencing Center for Infectious Disease"/>
            <person name="Wu L."/>
            <person name="Ma J."/>
        </authorList>
    </citation>
    <scope>NUCLEOTIDE SEQUENCE [LARGE SCALE GENOMIC DNA]</scope>
    <source>
        <strain evidence="4 5">JCM 15089</strain>
    </source>
</reference>
<evidence type="ECO:0000313" key="4">
    <source>
        <dbReference type="EMBL" id="GAA0576248.1"/>
    </source>
</evidence>
<evidence type="ECO:0000259" key="3">
    <source>
        <dbReference type="Pfam" id="PF01551"/>
    </source>
</evidence>
<evidence type="ECO:0000256" key="2">
    <source>
        <dbReference type="SAM" id="SignalP"/>
    </source>
</evidence>
<keyword evidence="5" id="KW-1185">Reference proteome</keyword>
<dbReference type="Pfam" id="PF01551">
    <property type="entry name" value="Peptidase_M23"/>
    <property type="match status" value="1"/>
</dbReference>
<dbReference type="InterPro" id="IPR011055">
    <property type="entry name" value="Dup_hybrid_motif"/>
</dbReference>
<feature type="signal peptide" evidence="2">
    <location>
        <begin position="1"/>
        <end position="16"/>
    </location>
</feature>
<feature type="domain" description="M23ase beta-sheet core" evidence="3">
    <location>
        <begin position="60"/>
        <end position="178"/>
    </location>
</feature>
<dbReference type="CDD" id="cd12797">
    <property type="entry name" value="M23_peptidase"/>
    <property type="match status" value="1"/>
</dbReference>
<keyword evidence="1 2" id="KW-0732">Signal</keyword>
<evidence type="ECO:0000256" key="1">
    <source>
        <dbReference type="ARBA" id="ARBA00022729"/>
    </source>
</evidence>
<accession>A0ABN1EWE1</accession>
<dbReference type="PANTHER" id="PTHR21666:SF289">
    <property type="entry name" value="L-ALA--D-GLU ENDOPEPTIDASE"/>
    <property type="match status" value="1"/>
</dbReference>
<gene>
    <name evidence="4" type="ORF">GCM10008942_26350</name>
</gene>
<name>A0ABN1EWE1_9PROT</name>
<dbReference type="PANTHER" id="PTHR21666">
    <property type="entry name" value="PEPTIDASE-RELATED"/>
    <property type="match status" value="1"/>
</dbReference>
<sequence length="320" mass="33335">MRWIALFAAAAVPVFAADTIAFDLPVACAVGKTCFIQQYFDHDPGPGATDYTCGVKSYDGHDGVDIRLPTQAAMRQGVDVLAAAPGVVKGVRDGMQDADVRLAGAASVKGRECGNGVVIAHDGGWETQYCHMANGSVRAKVGDRVAAGTVLGRIGESGDAAFPHLHFSVRHDGAKLDPFATEASCGKGASLWSAKAKATLAYRAPQIINTGFAGAPVSMDQIESGPIAPPDGQSAALVAYVRTIALKAGDVQELTILAPGGGVLVAQKNAPLDANKAQWMLFGGKKRPPNGFAPGRYTARYQVTRAGKPVLADSFFLDLR</sequence>
<dbReference type="SUPFAM" id="SSF51261">
    <property type="entry name" value="Duplicated hybrid motif"/>
    <property type="match status" value="1"/>
</dbReference>
<evidence type="ECO:0000313" key="5">
    <source>
        <dbReference type="Proteomes" id="UP001499951"/>
    </source>
</evidence>
<protein>
    <submittedName>
        <fullName evidence="4">M23 family metallopeptidase</fullName>
    </submittedName>
</protein>
<dbReference type="InterPro" id="IPR050570">
    <property type="entry name" value="Cell_wall_metabolism_enzyme"/>
</dbReference>
<dbReference type="EMBL" id="BAAADD010000007">
    <property type="protein sequence ID" value="GAA0576248.1"/>
    <property type="molecule type" value="Genomic_DNA"/>
</dbReference>
<proteinExistence type="predicted"/>
<organism evidence="4 5">
    <name type="scientific">Rhizomicrobium electricum</name>
    <dbReference type="NCBI Taxonomy" id="480070"/>
    <lineage>
        <taxon>Bacteria</taxon>
        <taxon>Pseudomonadati</taxon>
        <taxon>Pseudomonadota</taxon>
        <taxon>Alphaproteobacteria</taxon>
        <taxon>Micropepsales</taxon>
        <taxon>Micropepsaceae</taxon>
        <taxon>Rhizomicrobium</taxon>
    </lineage>
</organism>
<dbReference type="Proteomes" id="UP001499951">
    <property type="component" value="Unassembled WGS sequence"/>
</dbReference>
<feature type="chain" id="PRO_5046885470" evidence="2">
    <location>
        <begin position="17"/>
        <end position="320"/>
    </location>
</feature>